<dbReference type="Proteomes" id="UP000069771">
    <property type="component" value="Chromosome"/>
</dbReference>
<dbReference type="GO" id="GO:0005886">
    <property type="term" value="C:plasma membrane"/>
    <property type="evidence" value="ECO:0007669"/>
    <property type="project" value="UniProtKB-SubCell"/>
</dbReference>
<keyword evidence="10" id="KW-1185">Reference proteome</keyword>
<dbReference type="KEGG" id="fro:AALO17_20790"/>
<keyword evidence="6 8" id="KW-1133">Transmembrane helix</keyword>
<comment type="similarity">
    <text evidence="2 8">Belongs to the lactate permease family.</text>
</comment>
<sequence length="510" mass="54034">MNTGLLFVLGLCPILWLILALLVLKWPTWKAAVGSALLAAIEAMLVWKLPALDTGSAALEGIMMALWPIVVVIIAAVFTYNLCVKTGAMETIKGMLASVTSDRRLLVLLIAWCFGGFMEGMAGFGTAIAIPAGMLAAMGFDPIFSCLVCLLANGFPTPWGSIGIPTTTLANLVGLENTHLSFVESLQCAPFMLAVPFIMMMLAGGKGMKSLKGIGFITLMSGVCFVIPQLIVSWFVGADLAVVVGAVCSMAVTIVLAMKKKTPPEYEMEVKTEKSLTLDKALRAWSPFIMIFILLLGTSKLVAPVNSWLAQFSSAVSVYTGADPNTISFVWINTPGVWIFLSAIVGGLIQHASWEDFRSVFVATVKQMTPTIITMCSVLATAKIMSYSGMIGDIAAFCIAVTGSFYTIFAPWLGCLGCFVTGSGTSSGLLFGQVQMDAATALNMDPFWVVGLNMLGVGVGKMLSPQSIAIALSAVGRTGRDSELLKKVLPYGAVLLVLTSLVGYFGSILL</sequence>
<reference evidence="9 10" key="1">
    <citation type="journal article" date="2016" name="Gut Pathog.">
        <title>Whole genome sequencing of "Faecalibaculum rodentium" ALO17, isolated from C57BL/6J laboratory mouse feces.</title>
        <authorList>
            <person name="Lim S."/>
            <person name="Chang D.H."/>
            <person name="Ahn S."/>
            <person name="Kim B.C."/>
        </authorList>
    </citation>
    <scope>NUCLEOTIDE SEQUENCE [LARGE SCALE GENOMIC DNA]</scope>
    <source>
        <strain evidence="9 10">Alo17</strain>
    </source>
</reference>
<evidence type="ECO:0000256" key="4">
    <source>
        <dbReference type="ARBA" id="ARBA00022475"/>
    </source>
</evidence>
<keyword evidence="4 8" id="KW-1003">Cell membrane</keyword>
<feature type="transmembrane region" description="Helical" evidence="8">
    <location>
        <begin position="329"/>
        <end position="349"/>
    </location>
</feature>
<dbReference type="GO" id="GO:0015129">
    <property type="term" value="F:lactate transmembrane transporter activity"/>
    <property type="evidence" value="ECO:0007669"/>
    <property type="project" value="UniProtKB-UniRule"/>
</dbReference>
<dbReference type="OrthoDB" id="9761056at2"/>
<dbReference type="NCBIfam" id="TIGR00795">
    <property type="entry name" value="lctP"/>
    <property type="match status" value="1"/>
</dbReference>
<comment type="subcellular location">
    <subcellularLocation>
        <location evidence="1 8">Cell membrane</location>
        <topology evidence="1 8">Multi-pass membrane protein</topology>
    </subcellularLocation>
</comment>
<evidence type="ECO:0000313" key="10">
    <source>
        <dbReference type="Proteomes" id="UP000069771"/>
    </source>
</evidence>
<keyword evidence="3 8" id="KW-0813">Transport</keyword>
<organism evidence="9 10">
    <name type="scientific">Faecalibaculum rodentium</name>
    <dbReference type="NCBI Taxonomy" id="1702221"/>
    <lineage>
        <taxon>Bacteria</taxon>
        <taxon>Bacillati</taxon>
        <taxon>Bacillota</taxon>
        <taxon>Erysipelotrichia</taxon>
        <taxon>Erysipelotrichales</taxon>
        <taxon>Erysipelotrichaceae</taxon>
        <taxon>Faecalibaculum</taxon>
    </lineage>
</organism>
<dbReference type="PATRIC" id="fig|1702221.3.peg.2022"/>
<evidence type="ECO:0000256" key="2">
    <source>
        <dbReference type="ARBA" id="ARBA00010100"/>
    </source>
</evidence>
<feature type="transmembrane region" description="Helical" evidence="8">
    <location>
        <begin position="182"/>
        <end position="202"/>
    </location>
</feature>
<feature type="transmembrane region" description="Helical" evidence="8">
    <location>
        <begin position="488"/>
        <end position="509"/>
    </location>
</feature>
<feature type="transmembrane region" description="Helical" evidence="8">
    <location>
        <begin position="214"/>
        <end position="234"/>
    </location>
</feature>
<feature type="transmembrane region" description="Helical" evidence="8">
    <location>
        <begin position="31"/>
        <end position="50"/>
    </location>
</feature>
<feature type="transmembrane region" description="Helical" evidence="8">
    <location>
        <begin position="240"/>
        <end position="258"/>
    </location>
</feature>
<protein>
    <recommendedName>
        <fullName evidence="8">L-lactate permease</fullName>
    </recommendedName>
</protein>
<accession>A0A140DX36</accession>
<keyword evidence="5 8" id="KW-0812">Transmembrane</keyword>
<dbReference type="GO" id="GO:0015295">
    <property type="term" value="F:solute:proton symporter activity"/>
    <property type="evidence" value="ECO:0007669"/>
    <property type="project" value="TreeGrafter"/>
</dbReference>
<dbReference type="Pfam" id="PF02652">
    <property type="entry name" value="Lactate_perm"/>
    <property type="match status" value="1"/>
</dbReference>
<dbReference type="PANTHER" id="PTHR30003:SF0">
    <property type="entry name" value="GLYCOLATE PERMEASE GLCA-RELATED"/>
    <property type="match status" value="1"/>
</dbReference>
<feature type="transmembrane region" description="Helical" evidence="8">
    <location>
        <begin position="62"/>
        <end position="84"/>
    </location>
</feature>
<dbReference type="PANTHER" id="PTHR30003">
    <property type="entry name" value="L-LACTATE PERMEASE"/>
    <property type="match status" value="1"/>
</dbReference>
<evidence type="ECO:0000256" key="7">
    <source>
        <dbReference type="ARBA" id="ARBA00023136"/>
    </source>
</evidence>
<name>A0A140DX36_9FIRM</name>
<dbReference type="EMBL" id="CP011391">
    <property type="protein sequence ID" value="AMK55213.1"/>
    <property type="molecule type" value="Genomic_DNA"/>
</dbReference>
<feature type="transmembrane region" description="Helical" evidence="8">
    <location>
        <begin position="394"/>
        <end position="422"/>
    </location>
</feature>
<dbReference type="InterPro" id="IPR003804">
    <property type="entry name" value="Lactate_perm"/>
</dbReference>
<dbReference type="STRING" id="1702221.AALO17_20790"/>
<evidence type="ECO:0000256" key="1">
    <source>
        <dbReference type="ARBA" id="ARBA00004651"/>
    </source>
</evidence>
<gene>
    <name evidence="9" type="ORF">AALO17_20790</name>
</gene>
<dbReference type="GeneID" id="78478675"/>
<evidence type="ECO:0000256" key="6">
    <source>
        <dbReference type="ARBA" id="ARBA00022989"/>
    </source>
</evidence>
<feature type="transmembrane region" description="Helical" evidence="8">
    <location>
        <begin position="6"/>
        <end position="24"/>
    </location>
</feature>
<proteinExistence type="inferred from homology"/>
<evidence type="ECO:0000313" key="9">
    <source>
        <dbReference type="EMBL" id="AMK55213.1"/>
    </source>
</evidence>
<dbReference type="RefSeq" id="WP_067558599.1">
    <property type="nucleotide sequence ID" value="NZ_CP011391.1"/>
</dbReference>
<evidence type="ECO:0000256" key="8">
    <source>
        <dbReference type="RuleBase" id="RU365092"/>
    </source>
</evidence>
<comment type="function">
    <text evidence="8">Uptake of L-lactate across the membrane. Can also transport D-lactate and glycolate.</text>
</comment>
<feature type="transmembrane region" description="Helical" evidence="8">
    <location>
        <begin position="454"/>
        <end position="476"/>
    </location>
</feature>
<keyword evidence="7 8" id="KW-0472">Membrane</keyword>
<evidence type="ECO:0000256" key="3">
    <source>
        <dbReference type="ARBA" id="ARBA00022448"/>
    </source>
</evidence>
<feature type="transmembrane region" description="Helical" evidence="8">
    <location>
        <begin position="105"/>
        <end position="130"/>
    </location>
</feature>
<evidence type="ECO:0000256" key="5">
    <source>
        <dbReference type="ARBA" id="ARBA00022692"/>
    </source>
</evidence>
<dbReference type="AlphaFoldDB" id="A0A140DX36"/>
<feature type="transmembrane region" description="Helical" evidence="8">
    <location>
        <begin position="288"/>
        <end position="309"/>
    </location>
</feature>